<protein>
    <submittedName>
        <fullName evidence="1">Uncharacterized protein</fullName>
    </submittedName>
</protein>
<dbReference type="RefSeq" id="XP_027614837.1">
    <property type="nucleotide sequence ID" value="XM_027759036.1"/>
</dbReference>
<dbReference type="OrthoDB" id="5360893at2759"/>
<dbReference type="AlphaFoldDB" id="A0A401GQ96"/>
<dbReference type="GeneID" id="38780841"/>
<organism evidence="1 2">
    <name type="scientific">Sparassis crispa</name>
    <dbReference type="NCBI Taxonomy" id="139825"/>
    <lineage>
        <taxon>Eukaryota</taxon>
        <taxon>Fungi</taxon>
        <taxon>Dikarya</taxon>
        <taxon>Basidiomycota</taxon>
        <taxon>Agaricomycotina</taxon>
        <taxon>Agaricomycetes</taxon>
        <taxon>Polyporales</taxon>
        <taxon>Sparassidaceae</taxon>
        <taxon>Sparassis</taxon>
    </lineage>
</organism>
<proteinExistence type="predicted"/>
<sequence length="95" mass="10518">MSDLATARAYSTDSAGMHLSHMLPLKLRAIAEAGFTQTELGLPDIQAYAEQLFPGYQNSDNRGRRDIEKLCEAATKIGAQCEKLCSFLVRQVREV</sequence>
<reference evidence="1 2" key="1">
    <citation type="journal article" date="2018" name="Sci. Rep.">
        <title>Genome sequence of the cauliflower mushroom Sparassis crispa (Hanabiratake) and its association with beneficial usage.</title>
        <authorList>
            <person name="Kiyama R."/>
            <person name="Furutani Y."/>
            <person name="Kawaguchi K."/>
            <person name="Nakanishi T."/>
        </authorList>
    </citation>
    <scope>NUCLEOTIDE SEQUENCE [LARGE SCALE GENOMIC DNA]</scope>
</reference>
<dbReference type="Proteomes" id="UP000287166">
    <property type="component" value="Unassembled WGS sequence"/>
</dbReference>
<comment type="caution">
    <text evidence="1">The sequence shown here is derived from an EMBL/GenBank/DDBJ whole genome shotgun (WGS) entry which is preliminary data.</text>
</comment>
<dbReference type="EMBL" id="BFAD01000005">
    <property type="protein sequence ID" value="GBE83924.1"/>
    <property type="molecule type" value="Genomic_DNA"/>
</dbReference>
<gene>
    <name evidence="1" type="ORF">SCP_0509830</name>
</gene>
<dbReference type="STRING" id="139825.A0A401GQ96"/>
<evidence type="ECO:0000313" key="2">
    <source>
        <dbReference type="Proteomes" id="UP000287166"/>
    </source>
</evidence>
<dbReference type="InParanoid" id="A0A401GQ96"/>
<name>A0A401GQ96_9APHY</name>
<evidence type="ECO:0000313" key="1">
    <source>
        <dbReference type="EMBL" id="GBE83924.1"/>
    </source>
</evidence>
<accession>A0A401GQ96</accession>
<keyword evidence="2" id="KW-1185">Reference proteome</keyword>